<evidence type="ECO:0000259" key="5">
    <source>
        <dbReference type="PROSITE" id="PS51352"/>
    </source>
</evidence>
<evidence type="ECO:0000256" key="2">
    <source>
        <dbReference type="ARBA" id="ARBA00022748"/>
    </source>
</evidence>
<accession>A0A6M0IQ21</accession>
<name>A0A6M0IQ21_9BACT</name>
<comment type="subcellular location">
    <subcellularLocation>
        <location evidence="1">Cell envelope</location>
    </subcellularLocation>
</comment>
<dbReference type="InterPro" id="IPR050553">
    <property type="entry name" value="Thioredoxin_ResA/DsbE_sf"/>
</dbReference>
<dbReference type="InterPro" id="IPR013766">
    <property type="entry name" value="Thioredoxin_domain"/>
</dbReference>
<dbReference type="AlphaFoldDB" id="A0A6M0IQ21"/>
<protein>
    <submittedName>
        <fullName evidence="6">TlpA family protein disulfide reductase</fullName>
    </submittedName>
</protein>
<dbReference type="Pfam" id="PF13905">
    <property type="entry name" value="Thioredoxin_8"/>
    <property type="match status" value="1"/>
</dbReference>
<gene>
    <name evidence="6" type="ORF">GK091_26365</name>
</gene>
<dbReference type="GO" id="GO:0030313">
    <property type="term" value="C:cell envelope"/>
    <property type="evidence" value="ECO:0007669"/>
    <property type="project" value="UniProtKB-SubCell"/>
</dbReference>
<evidence type="ECO:0000256" key="1">
    <source>
        <dbReference type="ARBA" id="ARBA00004196"/>
    </source>
</evidence>
<feature type="domain" description="Thioredoxin" evidence="5">
    <location>
        <begin position="283"/>
        <end position="460"/>
    </location>
</feature>
<dbReference type="PANTHER" id="PTHR42852:SF6">
    <property type="entry name" value="THIOL:DISULFIDE INTERCHANGE PROTEIN DSBE"/>
    <property type="match status" value="1"/>
</dbReference>
<keyword evidence="7" id="KW-1185">Reference proteome</keyword>
<organism evidence="6 7">
    <name type="scientific">Spirosoma agri</name>
    <dbReference type="NCBI Taxonomy" id="1987381"/>
    <lineage>
        <taxon>Bacteria</taxon>
        <taxon>Pseudomonadati</taxon>
        <taxon>Bacteroidota</taxon>
        <taxon>Cytophagia</taxon>
        <taxon>Cytophagales</taxon>
        <taxon>Cytophagaceae</taxon>
        <taxon>Spirosoma</taxon>
    </lineage>
</organism>
<dbReference type="EMBL" id="JAAGNZ010000004">
    <property type="protein sequence ID" value="NEU70419.1"/>
    <property type="molecule type" value="Genomic_DNA"/>
</dbReference>
<evidence type="ECO:0000313" key="6">
    <source>
        <dbReference type="EMBL" id="NEU70419.1"/>
    </source>
</evidence>
<keyword evidence="2" id="KW-0201">Cytochrome c-type biogenesis</keyword>
<dbReference type="InterPro" id="IPR012336">
    <property type="entry name" value="Thioredoxin-like_fold"/>
</dbReference>
<reference evidence="6 7" key="1">
    <citation type="submission" date="2020-02" db="EMBL/GenBank/DDBJ databases">
        <title>Draft genome sequence of two Spirosoma agri KCTC 52727 and Spirosoma terrae KCTC 52035.</title>
        <authorList>
            <person name="Rojas J."/>
            <person name="Ambika Manirajan B."/>
            <person name="Ratering S."/>
            <person name="Suarez C."/>
            <person name="Schnell S."/>
        </authorList>
    </citation>
    <scope>NUCLEOTIDE SEQUENCE [LARGE SCALE GENOMIC DNA]</scope>
    <source>
        <strain evidence="6 7">KCTC 52727</strain>
    </source>
</reference>
<dbReference type="Proteomes" id="UP000477386">
    <property type="component" value="Unassembled WGS sequence"/>
</dbReference>
<dbReference type="Gene3D" id="3.40.30.10">
    <property type="entry name" value="Glutaredoxin"/>
    <property type="match status" value="1"/>
</dbReference>
<evidence type="ECO:0000256" key="4">
    <source>
        <dbReference type="ARBA" id="ARBA00023284"/>
    </source>
</evidence>
<evidence type="ECO:0000256" key="3">
    <source>
        <dbReference type="ARBA" id="ARBA00023157"/>
    </source>
</evidence>
<dbReference type="CDD" id="cd02966">
    <property type="entry name" value="TlpA_like_family"/>
    <property type="match status" value="1"/>
</dbReference>
<dbReference type="PROSITE" id="PS51352">
    <property type="entry name" value="THIOREDOXIN_2"/>
    <property type="match status" value="1"/>
</dbReference>
<keyword evidence="4" id="KW-0676">Redox-active center</keyword>
<dbReference type="InterPro" id="IPR036249">
    <property type="entry name" value="Thioredoxin-like_sf"/>
</dbReference>
<dbReference type="SUPFAM" id="SSF52833">
    <property type="entry name" value="Thioredoxin-like"/>
    <property type="match status" value="1"/>
</dbReference>
<sequence>MLILGIVLLVQVGWSQSTITVRLKSQLREPTYLEYIDVFNNNQLTILSNTNQQAKWSVEQPIFLRDADHRSQALYLLFPTKSYTLTRGVNHYLTADTAGDTTKALANCHQQYLNTQRSLNQGEWNFEREYLTGVSYTKLTFEQRSRELQKRYQSRLLFLNQYANQHHVTSKQVTPWKDYFFYQYIRGLVTHTATQIPSDSINQYVRFFQDDTKLYIPEYRAGAISLLRILAYQPTGKLDFAQMYQRATHSFSAGTRDFLLFYIMKTLSQPKEDKLPNMDFDLPLARQLLPAFQADCQQDAYVKYITKSMSFLTTTRSSVGKEVKLLDGLGSSVTWAQLLAGHRGRIVYVDFWASWCAPCRAELPASYQLRNSLVKDNISFLYISMDEDSQAWLNALKQVGLEKQFSYLLTHSFQSDLAKQYQLKAIPRYLLFDKQGKLISARAKRPSDKALQSELHGLAR</sequence>
<evidence type="ECO:0000313" key="7">
    <source>
        <dbReference type="Proteomes" id="UP000477386"/>
    </source>
</evidence>
<dbReference type="PANTHER" id="PTHR42852">
    <property type="entry name" value="THIOL:DISULFIDE INTERCHANGE PROTEIN DSBE"/>
    <property type="match status" value="1"/>
</dbReference>
<proteinExistence type="predicted"/>
<keyword evidence="3" id="KW-1015">Disulfide bond</keyword>
<dbReference type="GO" id="GO:0017004">
    <property type="term" value="P:cytochrome complex assembly"/>
    <property type="evidence" value="ECO:0007669"/>
    <property type="project" value="UniProtKB-KW"/>
</dbReference>
<comment type="caution">
    <text evidence="6">The sequence shown here is derived from an EMBL/GenBank/DDBJ whole genome shotgun (WGS) entry which is preliminary data.</text>
</comment>